<evidence type="ECO:0000256" key="2">
    <source>
        <dbReference type="SAM" id="MobiDB-lite"/>
    </source>
</evidence>
<evidence type="ECO:0000313" key="4">
    <source>
        <dbReference type="EMBL" id="MEQ2190492.1"/>
    </source>
</evidence>
<feature type="domain" description="MHD" evidence="3">
    <location>
        <begin position="1"/>
        <end position="295"/>
    </location>
</feature>
<gene>
    <name evidence="4" type="ORF">XENOCAPTIV_024339</name>
</gene>
<dbReference type="PROSITE" id="PS51072">
    <property type="entry name" value="MHD"/>
    <property type="match status" value="1"/>
</dbReference>
<protein>
    <recommendedName>
        <fullName evidence="3">MHD domain-containing protein</fullName>
    </recommendedName>
</protein>
<evidence type="ECO:0000256" key="1">
    <source>
        <dbReference type="ARBA" id="ARBA00004283"/>
    </source>
</evidence>
<dbReference type="Proteomes" id="UP001434883">
    <property type="component" value="Unassembled WGS sequence"/>
</dbReference>
<evidence type="ECO:0000259" key="3">
    <source>
        <dbReference type="PROSITE" id="PS51072"/>
    </source>
</evidence>
<accession>A0ABV0Q4U1</accession>
<comment type="caution">
    <text evidence="4">The sequence shown here is derived from an EMBL/GenBank/DDBJ whole genome shotgun (WGS) entry which is preliminary data.</text>
</comment>
<comment type="subcellular location">
    <subcellularLocation>
        <location evidence="1">Membrane</location>
        <location evidence="1">Clathrin-coated pit</location>
        <topology evidence="1">Peripheral membrane protein</topology>
        <orientation evidence="1">Cytoplasmic side</orientation>
    </subcellularLocation>
</comment>
<dbReference type="InterPro" id="IPR028565">
    <property type="entry name" value="MHD"/>
</dbReference>
<sequence>MRECLVKITGDLMMSFPAGITRIFTANPNVPVLSFRLVNISRIDHFLPNQKLLYRSAALSSSLHKPVFYAAVYVLFYCVRVLSVTRPRVTRTPGTSGSTCRLCSSTCRERPSSTPRLRTTTSECLSVFSGSGPGASPVIGRVSAQRHGDPSIPRLSLLPRHGALHPTHRSPGPASSGPHRGRRAVPATRLLSSSLIFPSHIQQWHSGLVAQRNAEDRRLLWKIPDLSPTNHSKGSGTLCASWQCLEAPRGPPPSLAVQFVGSGTSLSGMDVELVGTRYRMSLVKKRFATGDTNILI</sequence>
<dbReference type="EMBL" id="JAHRIN010000055">
    <property type="protein sequence ID" value="MEQ2190492.1"/>
    <property type="molecule type" value="Genomic_DNA"/>
</dbReference>
<name>A0ABV0Q4U1_9TELE</name>
<feature type="region of interest" description="Disordered" evidence="2">
    <location>
        <begin position="144"/>
        <end position="183"/>
    </location>
</feature>
<keyword evidence="5" id="KW-1185">Reference proteome</keyword>
<dbReference type="InterPro" id="IPR018808">
    <property type="entry name" value="Muniscin_C"/>
</dbReference>
<reference evidence="4 5" key="1">
    <citation type="submission" date="2021-06" db="EMBL/GenBank/DDBJ databases">
        <authorList>
            <person name="Palmer J.M."/>
        </authorList>
    </citation>
    <scope>NUCLEOTIDE SEQUENCE [LARGE SCALE GENOMIC DNA]</scope>
    <source>
        <strain evidence="4 5">XC_2019</strain>
        <tissue evidence="4">Muscle</tissue>
    </source>
</reference>
<evidence type="ECO:0000313" key="5">
    <source>
        <dbReference type="Proteomes" id="UP001434883"/>
    </source>
</evidence>
<proteinExistence type="predicted"/>
<organism evidence="4 5">
    <name type="scientific">Xenoophorus captivus</name>
    <dbReference type="NCBI Taxonomy" id="1517983"/>
    <lineage>
        <taxon>Eukaryota</taxon>
        <taxon>Metazoa</taxon>
        <taxon>Chordata</taxon>
        <taxon>Craniata</taxon>
        <taxon>Vertebrata</taxon>
        <taxon>Euteleostomi</taxon>
        <taxon>Actinopterygii</taxon>
        <taxon>Neopterygii</taxon>
        <taxon>Teleostei</taxon>
        <taxon>Neoteleostei</taxon>
        <taxon>Acanthomorphata</taxon>
        <taxon>Ovalentaria</taxon>
        <taxon>Atherinomorphae</taxon>
        <taxon>Cyprinodontiformes</taxon>
        <taxon>Goodeidae</taxon>
        <taxon>Xenoophorus</taxon>
    </lineage>
</organism>
<dbReference type="Pfam" id="PF10291">
    <property type="entry name" value="muHD"/>
    <property type="match status" value="2"/>
</dbReference>